<feature type="domain" description="Cation efflux protein transmembrane" evidence="7">
    <location>
        <begin position="9"/>
        <end position="216"/>
    </location>
</feature>
<dbReference type="KEGG" id="spai:FPZ24_15980"/>
<dbReference type="GO" id="GO:0016020">
    <property type="term" value="C:membrane"/>
    <property type="evidence" value="ECO:0007669"/>
    <property type="project" value="UniProtKB-SubCell"/>
</dbReference>
<feature type="transmembrane region" description="Helical" evidence="6">
    <location>
        <begin position="192"/>
        <end position="209"/>
    </location>
</feature>
<keyword evidence="2" id="KW-0813">Transport</keyword>
<dbReference type="InterPro" id="IPR036837">
    <property type="entry name" value="Cation_efflux_CTD_sf"/>
</dbReference>
<dbReference type="OrthoDB" id="9806522at2"/>
<name>A0A5B8LKS6_9SPHN</name>
<dbReference type="Pfam" id="PF01545">
    <property type="entry name" value="Cation_efflux"/>
    <property type="match status" value="1"/>
</dbReference>
<keyword evidence="5 6" id="KW-0472">Membrane</keyword>
<organism evidence="8 9">
    <name type="scientific">Sphingomonas panacisoli</name>
    <dbReference type="NCBI Taxonomy" id="1813879"/>
    <lineage>
        <taxon>Bacteria</taxon>
        <taxon>Pseudomonadati</taxon>
        <taxon>Pseudomonadota</taxon>
        <taxon>Alphaproteobacteria</taxon>
        <taxon>Sphingomonadales</taxon>
        <taxon>Sphingomonadaceae</taxon>
        <taxon>Sphingomonas</taxon>
    </lineage>
</organism>
<dbReference type="RefSeq" id="WP_146573662.1">
    <property type="nucleotide sequence ID" value="NZ_CP042306.1"/>
</dbReference>
<accession>A0A5B8LKS6</accession>
<dbReference type="AlphaFoldDB" id="A0A5B8LKS6"/>
<dbReference type="NCBIfam" id="TIGR01297">
    <property type="entry name" value="CDF"/>
    <property type="match status" value="1"/>
</dbReference>
<evidence type="ECO:0000259" key="7">
    <source>
        <dbReference type="Pfam" id="PF01545"/>
    </source>
</evidence>
<dbReference type="Proteomes" id="UP000315673">
    <property type="component" value="Chromosome"/>
</dbReference>
<feature type="transmembrane region" description="Helical" evidence="6">
    <location>
        <begin position="75"/>
        <end position="96"/>
    </location>
</feature>
<dbReference type="SUPFAM" id="SSF160240">
    <property type="entry name" value="Cation efflux protein cytoplasmic domain-like"/>
    <property type="match status" value="1"/>
</dbReference>
<dbReference type="GO" id="GO:0006829">
    <property type="term" value="P:zinc ion transport"/>
    <property type="evidence" value="ECO:0007669"/>
    <property type="project" value="InterPro"/>
</dbReference>
<dbReference type="Gene3D" id="1.20.1510.10">
    <property type="entry name" value="Cation efflux protein transmembrane domain"/>
    <property type="match status" value="1"/>
</dbReference>
<dbReference type="InterPro" id="IPR027469">
    <property type="entry name" value="Cation_efflux_TMD_sf"/>
</dbReference>
<dbReference type="InterPro" id="IPR058533">
    <property type="entry name" value="Cation_efflux_TM"/>
</dbReference>
<evidence type="ECO:0000256" key="1">
    <source>
        <dbReference type="ARBA" id="ARBA00004141"/>
    </source>
</evidence>
<dbReference type="PANTHER" id="PTHR13414:SF9">
    <property type="entry name" value="PROTON-COUPLED ZINC ANTIPORTER SLC30A9, MITOCHONDRIAL"/>
    <property type="match status" value="1"/>
</dbReference>
<dbReference type="Gene3D" id="3.30.70.1350">
    <property type="entry name" value="Cation efflux protein, cytoplasmic domain"/>
    <property type="match status" value="1"/>
</dbReference>
<evidence type="ECO:0000256" key="5">
    <source>
        <dbReference type="ARBA" id="ARBA00023136"/>
    </source>
</evidence>
<dbReference type="GO" id="GO:0008324">
    <property type="term" value="F:monoatomic cation transmembrane transporter activity"/>
    <property type="evidence" value="ECO:0007669"/>
    <property type="project" value="InterPro"/>
</dbReference>
<reference evidence="8 9" key="1">
    <citation type="submission" date="2019-07" db="EMBL/GenBank/DDBJ databases">
        <title>Full genome sequence of Sphingomonas sp. 4R-6-7(HKS19).</title>
        <authorList>
            <person name="Im W.-T."/>
        </authorList>
    </citation>
    <scope>NUCLEOTIDE SEQUENCE [LARGE SCALE GENOMIC DNA]</scope>
    <source>
        <strain evidence="8 9">HKS19</strain>
    </source>
</reference>
<evidence type="ECO:0000256" key="4">
    <source>
        <dbReference type="ARBA" id="ARBA00022989"/>
    </source>
</evidence>
<dbReference type="InterPro" id="IPR002524">
    <property type="entry name" value="Cation_efflux"/>
</dbReference>
<keyword evidence="3 6" id="KW-0812">Transmembrane</keyword>
<dbReference type="PANTHER" id="PTHR13414">
    <property type="entry name" value="HUEL-CATION TRANSPORTER"/>
    <property type="match status" value="1"/>
</dbReference>
<keyword evidence="4 6" id="KW-1133">Transmembrane helix</keyword>
<feature type="transmembrane region" description="Helical" evidence="6">
    <location>
        <begin position="154"/>
        <end position="180"/>
    </location>
</feature>
<keyword evidence="9" id="KW-1185">Reference proteome</keyword>
<sequence length="314" mass="32989">MKAENNRVLIVALAANLGIAVAKFVAAAITGSSAMLTEGVHSLVDSTNQLLLMYGQKRAAKPADATHPAGYGRELYFWSFVVALLVFALGAGVSVYEGVIHFLAPEPAVSPLIAYAVLAFAFLLEGGSTLAAFQEFNRARGPKSWWRALVSTKDAATVIVLLENGAAMAGILIAAVGLAISQATGDPRFDGVASVLIGLLLGVVAIFLAREAKGLLIGEAADPALIDGIRRAATRPGIMGVGEIMTIHNAPEQIVAAVNVDFDNRLSAGDVERMVDEIERDLQAAFPAIYRVYVRPHEDAGVKFGDARGLLPDA</sequence>
<dbReference type="InterPro" id="IPR040177">
    <property type="entry name" value="SLC30A9"/>
</dbReference>
<feature type="transmembrane region" description="Helical" evidence="6">
    <location>
        <begin position="108"/>
        <end position="133"/>
    </location>
</feature>
<evidence type="ECO:0000256" key="6">
    <source>
        <dbReference type="SAM" id="Phobius"/>
    </source>
</evidence>
<comment type="subcellular location">
    <subcellularLocation>
        <location evidence="1">Membrane</location>
        <topology evidence="1">Multi-pass membrane protein</topology>
    </subcellularLocation>
</comment>
<protein>
    <submittedName>
        <fullName evidence="8">Cation transporter</fullName>
    </submittedName>
</protein>
<evidence type="ECO:0000256" key="2">
    <source>
        <dbReference type="ARBA" id="ARBA00022448"/>
    </source>
</evidence>
<evidence type="ECO:0000313" key="8">
    <source>
        <dbReference type="EMBL" id="QDZ08781.1"/>
    </source>
</evidence>
<proteinExistence type="predicted"/>
<evidence type="ECO:0000256" key="3">
    <source>
        <dbReference type="ARBA" id="ARBA00022692"/>
    </source>
</evidence>
<dbReference type="SUPFAM" id="SSF161111">
    <property type="entry name" value="Cation efflux protein transmembrane domain-like"/>
    <property type="match status" value="1"/>
</dbReference>
<gene>
    <name evidence="8" type="ORF">FPZ24_15980</name>
</gene>
<evidence type="ECO:0000313" key="9">
    <source>
        <dbReference type="Proteomes" id="UP000315673"/>
    </source>
</evidence>
<dbReference type="EMBL" id="CP042306">
    <property type="protein sequence ID" value="QDZ08781.1"/>
    <property type="molecule type" value="Genomic_DNA"/>
</dbReference>